<proteinExistence type="predicted"/>
<feature type="compositionally biased region" description="Pro residues" evidence="1">
    <location>
        <begin position="136"/>
        <end position="148"/>
    </location>
</feature>
<feature type="compositionally biased region" description="Basic and acidic residues" evidence="1">
    <location>
        <begin position="269"/>
        <end position="283"/>
    </location>
</feature>
<dbReference type="Proteomes" id="UP001218188">
    <property type="component" value="Unassembled WGS sequence"/>
</dbReference>
<feature type="region of interest" description="Disordered" evidence="1">
    <location>
        <begin position="71"/>
        <end position="294"/>
    </location>
</feature>
<feature type="compositionally biased region" description="Pro residues" evidence="1">
    <location>
        <begin position="109"/>
        <end position="121"/>
    </location>
</feature>
<organism evidence="3 4">
    <name type="scientific">Mycena alexandri</name>
    <dbReference type="NCBI Taxonomy" id="1745969"/>
    <lineage>
        <taxon>Eukaryota</taxon>
        <taxon>Fungi</taxon>
        <taxon>Dikarya</taxon>
        <taxon>Basidiomycota</taxon>
        <taxon>Agaricomycotina</taxon>
        <taxon>Agaricomycetes</taxon>
        <taxon>Agaricomycetidae</taxon>
        <taxon>Agaricales</taxon>
        <taxon>Marasmiineae</taxon>
        <taxon>Mycenaceae</taxon>
        <taxon>Mycena</taxon>
    </lineage>
</organism>
<feature type="compositionally biased region" description="Polar residues" evidence="1">
    <location>
        <begin position="220"/>
        <end position="243"/>
    </location>
</feature>
<comment type="caution">
    <text evidence="3">The sequence shown here is derived from an EMBL/GenBank/DDBJ whole genome shotgun (WGS) entry which is preliminary data.</text>
</comment>
<evidence type="ECO:0000313" key="4">
    <source>
        <dbReference type="Proteomes" id="UP001218188"/>
    </source>
</evidence>
<gene>
    <name evidence="3" type="ORF">C8F04DRAFT_445707</name>
</gene>
<feature type="chain" id="PRO_5042125781" evidence="2">
    <location>
        <begin position="26"/>
        <end position="325"/>
    </location>
</feature>
<keyword evidence="4" id="KW-1185">Reference proteome</keyword>
<evidence type="ECO:0000313" key="3">
    <source>
        <dbReference type="EMBL" id="KAJ7045689.1"/>
    </source>
</evidence>
<sequence length="325" mass="33040">MSIVRVLPIVLLVLGSHVLAGPVSARSNIVECVNERLKTTFTDTEVEAIRAGQMSLPRGVGQQQYNDIFDDCCKPSSTADSERHGEAAPNLGTSFPDANERKGPAAVPADPPKGPITPSVPAPDANEHKGPAAGPADPPKGPIIPSVPAPDADANERKGPAPGAPAPNPQVGHPNAAAPAPPAPKVDEHQLEVAVDANANQRQGPAVKVDAQEGPKDQKFTLNTGGSGANTHNPSNEHASNPNAVAGGAPSTAHGGSPNQHGLPIAEAVAHDSERTGGAEAKEGSGTPNHEVVVPVPDAMRLAGGEENKAPKTGFKQGEICICPS</sequence>
<dbReference type="EMBL" id="JARJCM010000004">
    <property type="protein sequence ID" value="KAJ7045689.1"/>
    <property type="molecule type" value="Genomic_DNA"/>
</dbReference>
<dbReference type="AlphaFoldDB" id="A0AAD6TGD2"/>
<name>A0AAD6TGD2_9AGAR</name>
<evidence type="ECO:0000256" key="2">
    <source>
        <dbReference type="SAM" id="SignalP"/>
    </source>
</evidence>
<feature type="compositionally biased region" description="Basic and acidic residues" evidence="1">
    <location>
        <begin position="210"/>
        <end position="219"/>
    </location>
</feature>
<protein>
    <submittedName>
        <fullName evidence="3">Uncharacterized protein</fullName>
    </submittedName>
</protein>
<feature type="signal peptide" evidence="2">
    <location>
        <begin position="1"/>
        <end position="25"/>
    </location>
</feature>
<reference evidence="3" key="1">
    <citation type="submission" date="2023-03" db="EMBL/GenBank/DDBJ databases">
        <title>Massive genome expansion in bonnet fungi (Mycena s.s.) driven by repeated elements and novel gene families across ecological guilds.</title>
        <authorList>
            <consortium name="Lawrence Berkeley National Laboratory"/>
            <person name="Harder C.B."/>
            <person name="Miyauchi S."/>
            <person name="Viragh M."/>
            <person name="Kuo A."/>
            <person name="Thoen E."/>
            <person name="Andreopoulos B."/>
            <person name="Lu D."/>
            <person name="Skrede I."/>
            <person name="Drula E."/>
            <person name="Henrissat B."/>
            <person name="Morin E."/>
            <person name="Kohler A."/>
            <person name="Barry K."/>
            <person name="LaButti K."/>
            <person name="Morin E."/>
            <person name="Salamov A."/>
            <person name="Lipzen A."/>
            <person name="Mereny Z."/>
            <person name="Hegedus B."/>
            <person name="Baldrian P."/>
            <person name="Stursova M."/>
            <person name="Weitz H."/>
            <person name="Taylor A."/>
            <person name="Grigoriev I.V."/>
            <person name="Nagy L.G."/>
            <person name="Martin F."/>
            <person name="Kauserud H."/>
        </authorList>
    </citation>
    <scope>NUCLEOTIDE SEQUENCE</scope>
    <source>
        <strain evidence="3">CBHHK200</strain>
    </source>
</reference>
<evidence type="ECO:0000256" key="1">
    <source>
        <dbReference type="SAM" id="MobiDB-lite"/>
    </source>
</evidence>
<accession>A0AAD6TGD2</accession>
<keyword evidence="2" id="KW-0732">Signal</keyword>